<dbReference type="InterPro" id="IPR015943">
    <property type="entry name" value="WD40/YVTN_repeat-like_dom_sf"/>
</dbReference>
<dbReference type="InterPro" id="IPR002165">
    <property type="entry name" value="Plexin_repeat"/>
</dbReference>
<comment type="subcellular location">
    <subcellularLocation>
        <location evidence="1">Membrane</location>
    </subcellularLocation>
</comment>
<feature type="compositionally biased region" description="Basic and acidic residues" evidence="8">
    <location>
        <begin position="568"/>
        <end position="577"/>
    </location>
</feature>
<sequence>MRRVLFVVAACCAFSACLAAWQENVRPKMYVQLGAEDDVHRFQGNDTYTDFFRLVMRDGDSLLVGGRNLVYNLSMSNLVEQQRLTWFSNDQDVKMCVMKGKDEENCQNYIRIMTKSEEGRLLLCGTNSFKPVCREYNVLSGNYTMEKEKPGQAVCPYDPHHNSTAIYVDGDLYTGTVADFSGMDPIIYREPLQTEQYDSMSLNAPDFVNSMTQGDFVYFFFRETAVEYINCGKAVYSRVARVCKYDRGGPHRFRNRWTSFLKSRLNCSVTGDFPFYFNEIQSTTELIEGKYGDVSAQLVYGTFTTPPNSITGSAVCAFSLQDIADTFEGNFKEQPTLNSNWLPVQSSKVPDPRPGQCHNDSRTLPDLTLNFIKTHSLMDESVPNFFGQPIVIRTSFHYRFTQIAVDPQIKVPGGKTYDVLFIGTDNGKVIKAVNGLSAESRHGVRPVVIEEIQVFPSHVAVRGIKVIRNEKQEGRLIVVADGEVQSLRLHRCDSSKISSCSECVALQDPYCAWDKLQGKCRSHGAGRWGEENYFFQSVSNGQHSACPPMKLNKDAGSLGGLSTQPKYNQDHQASKEQPDGQIINIVQDKVFENNDPGVRATESLPPQYSVETLVTAVVAGAVCALLVGFIAGYLCGRKCHKDEDDNMPYPDTEYEYFEQRQNMNRHRIQAEPKLLPQEEVTYAEPVLVPQPPKLHSPKSTLRKMPQLQNNAETLFQFQTDTGYNGRDYRTRDNFGTLRSHQGDNNYRRGDGFATTRSVKKVYL</sequence>
<evidence type="ECO:0000256" key="8">
    <source>
        <dbReference type="SAM" id="MobiDB-lite"/>
    </source>
</evidence>
<evidence type="ECO:0000256" key="7">
    <source>
        <dbReference type="PROSITE-ProRule" id="PRU00352"/>
    </source>
</evidence>
<dbReference type="Pfam" id="PF01437">
    <property type="entry name" value="PSI"/>
    <property type="match status" value="1"/>
</dbReference>
<feature type="chain" id="PRO_5045022783" evidence="10">
    <location>
        <begin position="20"/>
        <end position="763"/>
    </location>
</feature>
<dbReference type="SUPFAM" id="SSF101912">
    <property type="entry name" value="Sema domain"/>
    <property type="match status" value="1"/>
</dbReference>
<dbReference type="RefSeq" id="XP_017785147.1">
    <property type="nucleotide sequence ID" value="XM_017929658.1"/>
</dbReference>
<evidence type="ECO:0000256" key="4">
    <source>
        <dbReference type="ARBA" id="ARBA00023136"/>
    </source>
</evidence>
<keyword evidence="5" id="KW-1015">Disulfide bond</keyword>
<reference evidence="13 14" key="1">
    <citation type="submission" date="2025-05" db="UniProtKB">
        <authorList>
            <consortium name="RefSeq"/>
        </authorList>
    </citation>
    <scope>IDENTIFICATION</scope>
    <source>
        <tissue evidence="13 14">Whole Larva</tissue>
    </source>
</reference>
<gene>
    <name evidence="13 14" type="primary">LOC108568512</name>
</gene>
<evidence type="ECO:0000313" key="14">
    <source>
        <dbReference type="RefSeq" id="XP_017785147.1"/>
    </source>
</evidence>
<evidence type="ECO:0000313" key="13">
    <source>
        <dbReference type="RefSeq" id="XP_017785146.1"/>
    </source>
</evidence>
<evidence type="ECO:0000259" key="11">
    <source>
        <dbReference type="PROSITE" id="PS51004"/>
    </source>
</evidence>
<dbReference type="SMART" id="SM00423">
    <property type="entry name" value="PSI"/>
    <property type="match status" value="1"/>
</dbReference>
<dbReference type="Gene3D" id="2.130.10.10">
    <property type="entry name" value="YVTN repeat-like/Quinoprotein amine dehydrogenase"/>
    <property type="match status" value="1"/>
</dbReference>
<dbReference type="PROSITE" id="PS51257">
    <property type="entry name" value="PROKAR_LIPOPROTEIN"/>
    <property type="match status" value="1"/>
</dbReference>
<keyword evidence="6" id="KW-0325">Glycoprotein</keyword>
<dbReference type="CDD" id="cd11237">
    <property type="entry name" value="Sema_1A"/>
    <property type="match status" value="1"/>
</dbReference>
<dbReference type="InterPro" id="IPR027231">
    <property type="entry name" value="Semaphorin"/>
</dbReference>
<organism evidence="12 13">
    <name type="scientific">Nicrophorus vespilloides</name>
    <name type="common">Boreal carrion beetle</name>
    <dbReference type="NCBI Taxonomy" id="110193"/>
    <lineage>
        <taxon>Eukaryota</taxon>
        <taxon>Metazoa</taxon>
        <taxon>Ecdysozoa</taxon>
        <taxon>Arthropoda</taxon>
        <taxon>Hexapoda</taxon>
        <taxon>Insecta</taxon>
        <taxon>Pterygota</taxon>
        <taxon>Neoptera</taxon>
        <taxon>Endopterygota</taxon>
        <taxon>Coleoptera</taxon>
        <taxon>Polyphaga</taxon>
        <taxon>Staphyliniformia</taxon>
        <taxon>Silphidae</taxon>
        <taxon>Nicrophorinae</taxon>
        <taxon>Nicrophorus</taxon>
    </lineage>
</organism>
<feature type="region of interest" description="Disordered" evidence="8">
    <location>
        <begin position="726"/>
        <end position="751"/>
    </location>
</feature>
<evidence type="ECO:0000256" key="6">
    <source>
        <dbReference type="ARBA" id="ARBA00023180"/>
    </source>
</evidence>
<dbReference type="GeneID" id="108568512"/>
<evidence type="ECO:0000256" key="2">
    <source>
        <dbReference type="ARBA" id="ARBA00022782"/>
    </source>
</evidence>
<dbReference type="SMART" id="SM00630">
    <property type="entry name" value="Sema"/>
    <property type="match status" value="1"/>
</dbReference>
<dbReference type="Proteomes" id="UP000695000">
    <property type="component" value="Unplaced"/>
</dbReference>
<name>A0ABM1NE96_NICVS</name>
<proteinExistence type="predicted"/>
<feature type="domain" description="Sema" evidence="11">
    <location>
        <begin position="28"/>
        <end position="489"/>
    </location>
</feature>
<keyword evidence="9" id="KW-0812">Transmembrane</keyword>
<comment type="caution">
    <text evidence="7">Lacks conserved residue(s) required for the propagation of feature annotation.</text>
</comment>
<keyword evidence="3" id="KW-0524">Neurogenesis</keyword>
<dbReference type="PANTHER" id="PTHR11036">
    <property type="entry name" value="SEMAPHORIN"/>
    <property type="match status" value="1"/>
</dbReference>
<keyword evidence="10" id="KW-0732">Signal</keyword>
<keyword evidence="2" id="KW-0221">Differentiation</keyword>
<dbReference type="PROSITE" id="PS51004">
    <property type="entry name" value="SEMA"/>
    <property type="match status" value="1"/>
</dbReference>
<evidence type="ECO:0000256" key="3">
    <source>
        <dbReference type="ARBA" id="ARBA00022902"/>
    </source>
</evidence>
<keyword evidence="12" id="KW-1185">Reference proteome</keyword>
<dbReference type="InterPro" id="IPR042068">
    <property type="entry name" value="SEM1A_sema_dom"/>
</dbReference>
<protein>
    <submittedName>
        <fullName evidence="13 14">Semaphorin-1A isoform X1</fullName>
    </submittedName>
</protein>
<evidence type="ECO:0000256" key="1">
    <source>
        <dbReference type="ARBA" id="ARBA00004370"/>
    </source>
</evidence>
<dbReference type="Pfam" id="PF01403">
    <property type="entry name" value="Sema"/>
    <property type="match status" value="1"/>
</dbReference>
<evidence type="ECO:0000256" key="10">
    <source>
        <dbReference type="SAM" id="SignalP"/>
    </source>
</evidence>
<dbReference type="PANTHER" id="PTHR11036:SF127">
    <property type="entry name" value="SEMAPHORIN-1A"/>
    <property type="match status" value="1"/>
</dbReference>
<feature type="transmembrane region" description="Helical" evidence="9">
    <location>
        <begin position="613"/>
        <end position="635"/>
    </location>
</feature>
<dbReference type="RefSeq" id="XP_017785146.1">
    <property type="nucleotide sequence ID" value="XM_017929657.1"/>
</dbReference>
<dbReference type="InterPro" id="IPR016201">
    <property type="entry name" value="PSI"/>
</dbReference>
<evidence type="ECO:0000313" key="12">
    <source>
        <dbReference type="Proteomes" id="UP000695000"/>
    </source>
</evidence>
<dbReference type="InterPro" id="IPR001627">
    <property type="entry name" value="Semap_dom"/>
</dbReference>
<evidence type="ECO:0000256" key="9">
    <source>
        <dbReference type="SAM" id="Phobius"/>
    </source>
</evidence>
<evidence type="ECO:0000256" key="5">
    <source>
        <dbReference type="ARBA" id="ARBA00023157"/>
    </source>
</evidence>
<dbReference type="Gene3D" id="3.30.1680.10">
    <property type="entry name" value="ligand-binding face of the semaphorins, domain 2"/>
    <property type="match status" value="1"/>
</dbReference>
<feature type="region of interest" description="Disordered" evidence="8">
    <location>
        <begin position="557"/>
        <end position="577"/>
    </location>
</feature>
<keyword evidence="9" id="KW-1133">Transmembrane helix</keyword>
<feature type="signal peptide" evidence="10">
    <location>
        <begin position="1"/>
        <end position="19"/>
    </location>
</feature>
<keyword evidence="4 9" id="KW-0472">Membrane</keyword>
<dbReference type="SUPFAM" id="SSF103575">
    <property type="entry name" value="Plexin repeat"/>
    <property type="match status" value="1"/>
</dbReference>
<dbReference type="InterPro" id="IPR036352">
    <property type="entry name" value="Semap_dom_sf"/>
</dbReference>
<accession>A0ABM1NE96</accession>